<reference evidence="2 3" key="1">
    <citation type="submission" date="2019-04" db="EMBL/GenBank/DDBJ databases">
        <title>The sequence and de novo assembly of Takifugu bimaculatus genome using PacBio and Hi-C technologies.</title>
        <authorList>
            <person name="Xu P."/>
            <person name="Liu B."/>
            <person name="Zhou Z."/>
        </authorList>
    </citation>
    <scope>NUCLEOTIDE SEQUENCE [LARGE SCALE GENOMIC DNA]</scope>
    <source>
        <strain evidence="2">TB-2018</strain>
        <tissue evidence="2">Muscle</tissue>
    </source>
</reference>
<protein>
    <submittedName>
        <fullName evidence="2">Uncharacterized protein</fullName>
    </submittedName>
</protein>
<dbReference type="Proteomes" id="UP000516260">
    <property type="component" value="Chromosome 7"/>
</dbReference>
<proteinExistence type="predicted"/>
<sequence length="105" mass="11899">MFCLSHHVPPSSPCGLLPFIPSTADLYHSFISASHNLDCFLLLSLSQFTIVFQFGMAPLVSLCSELLRWRKKKFQTDLPPPIPLSHLSPADYLRDRNLEWSVSPE</sequence>
<keyword evidence="1" id="KW-1133">Transmembrane helix</keyword>
<comment type="caution">
    <text evidence="2">The sequence shown here is derived from an EMBL/GenBank/DDBJ whole genome shotgun (WGS) entry which is preliminary data.</text>
</comment>
<dbReference type="EMBL" id="SWLE01000020">
    <property type="protein sequence ID" value="TNM87051.1"/>
    <property type="molecule type" value="Genomic_DNA"/>
</dbReference>
<evidence type="ECO:0000256" key="1">
    <source>
        <dbReference type="SAM" id="Phobius"/>
    </source>
</evidence>
<keyword evidence="1" id="KW-0812">Transmembrane</keyword>
<evidence type="ECO:0000313" key="3">
    <source>
        <dbReference type="Proteomes" id="UP000516260"/>
    </source>
</evidence>
<accession>A0A4Z2B3X3</accession>
<evidence type="ECO:0000313" key="2">
    <source>
        <dbReference type="EMBL" id="TNM87051.1"/>
    </source>
</evidence>
<feature type="transmembrane region" description="Helical" evidence="1">
    <location>
        <begin position="40"/>
        <end position="63"/>
    </location>
</feature>
<keyword evidence="3" id="KW-1185">Reference proteome</keyword>
<keyword evidence="1" id="KW-0472">Membrane</keyword>
<dbReference type="AlphaFoldDB" id="A0A4Z2B3X3"/>
<name>A0A4Z2B3X3_9TELE</name>
<organism evidence="2 3">
    <name type="scientific">Takifugu bimaculatus</name>
    <dbReference type="NCBI Taxonomy" id="433685"/>
    <lineage>
        <taxon>Eukaryota</taxon>
        <taxon>Metazoa</taxon>
        <taxon>Chordata</taxon>
        <taxon>Craniata</taxon>
        <taxon>Vertebrata</taxon>
        <taxon>Euteleostomi</taxon>
        <taxon>Actinopterygii</taxon>
        <taxon>Neopterygii</taxon>
        <taxon>Teleostei</taxon>
        <taxon>Neoteleostei</taxon>
        <taxon>Acanthomorphata</taxon>
        <taxon>Eupercaria</taxon>
        <taxon>Tetraodontiformes</taxon>
        <taxon>Tetradontoidea</taxon>
        <taxon>Tetraodontidae</taxon>
        <taxon>Takifugu</taxon>
    </lineage>
</organism>
<gene>
    <name evidence="2" type="ORF">fugu_007281</name>
</gene>